<accession>A0ABU2C0X7</accession>
<dbReference type="InterPro" id="IPR015797">
    <property type="entry name" value="NUDIX_hydrolase-like_dom_sf"/>
</dbReference>
<comment type="cofactor">
    <cofactor evidence="1">
        <name>Mg(2+)</name>
        <dbReference type="ChEBI" id="CHEBI:18420"/>
    </cofactor>
</comment>
<dbReference type="RefSeq" id="WP_310305856.1">
    <property type="nucleotide sequence ID" value="NZ_BAAAPS010000005.1"/>
</dbReference>
<dbReference type="CDD" id="cd18880">
    <property type="entry name" value="NUDIX_ADPRase"/>
    <property type="match status" value="1"/>
</dbReference>
<evidence type="ECO:0000256" key="2">
    <source>
        <dbReference type="ARBA" id="ARBA00022801"/>
    </source>
</evidence>
<keyword evidence="5" id="KW-1185">Reference proteome</keyword>
<reference evidence="4 5" key="1">
    <citation type="submission" date="2023-07" db="EMBL/GenBank/DDBJ databases">
        <title>Sequencing the genomes of 1000 actinobacteria strains.</title>
        <authorList>
            <person name="Klenk H.-P."/>
        </authorList>
    </citation>
    <scope>NUCLEOTIDE SEQUENCE [LARGE SCALE GENOMIC DNA]</scope>
    <source>
        <strain evidence="4 5">DSM 19426</strain>
    </source>
</reference>
<feature type="domain" description="Nudix hydrolase" evidence="3">
    <location>
        <begin position="8"/>
        <end position="148"/>
    </location>
</feature>
<evidence type="ECO:0000313" key="4">
    <source>
        <dbReference type="EMBL" id="MDR7364318.1"/>
    </source>
</evidence>
<dbReference type="PROSITE" id="PS51462">
    <property type="entry name" value="NUDIX"/>
    <property type="match status" value="1"/>
</dbReference>
<evidence type="ECO:0000313" key="5">
    <source>
        <dbReference type="Proteomes" id="UP001183648"/>
    </source>
</evidence>
<keyword evidence="2" id="KW-0378">Hydrolase</keyword>
<organism evidence="4 5">
    <name type="scientific">Nocardioides marmoribigeumensis</name>
    <dbReference type="NCBI Taxonomy" id="433649"/>
    <lineage>
        <taxon>Bacteria</taxon>
        <taxon>Bacillati</taxon>
        <taxon>Actinomycetota</taxon>
        <taxon>Actinomycetes</taxon>
        <taxon>Propionibacteriales</taxon>
        <taxon>Nocardioidaceae</taxon>
        <taxon>Nocardioides</taxon>
    </lineage>
</organism>
<dbReference type="Proteomes" id="UP001183648">
    <property type="component" value="Unassembled WGS sequence"/>
</dbReference>
<dbReference type="EMBL" id="JAVDYG010000001">
    <property type="protein sequence ID" value="MDR7364318.1"/>
    <property type="molecule type" value="Genomic_DNA"/>
</dbReference>
<dbReference type="Pfam" id="PF00293">
    <property type="entry name" value="NUDIX"/>
    <property type="match status" value="1"/>
</dbReference>
<gene>
    <name evidence="4" type="ORF">J2S63_003871</name>
</gene>
<comment type="caution">
    <text evidence="4">The sequence shown here is derived from an EMBL/GenBank/DDBJ whole genome shotgun (WGS) entry which is preliminary data.</text>
</comment>
<dbReference type="PANTHER" id="PTHR43046">
    <property type="entry name" value="GDP-MANNOSE MANNOSYL HYDROLASE"/>
    <property type="match status" value="1"/>
</dbReference>
<name>A0ABU2C0X7_9ACTN</name>
<protein>
    <submittedName>
        <fullName evidence="4">ADP-ribose pyrophosphatase YjhB (NUDIX family)</fullName>
    </submittedName>
</protein>
<evidence type="ECO:0000256" key="1">
    <source>
        <dbReference type="ARBA" id="ARBA00001946"/>
    </source>
</evidence>
<dbReference type="SUPFAM" id="SSF55811">
    <property type="entry name" value="Nudix"/>
    <property type="match status" value="1"/>
</dbReference>
<dbReference type="PANTHER" id="PTHR43046:SF14">
    <property type="entry name" value="MUTT_NUDIX FAMILY PROTEIN"/>
    <property type="match status" value="1"/>
</dbReference>
<dbReference type="Gene3D" id="3.90.79.10">
    <property type="entry name" value="Nucleoside Triphosphate Pyrophosphohydrolase"/>
    <property type="match status" value="1"/>
</dbReference>
<evidence type="ECO:0000259" key="3">
    <source>
        <dbReference type="PROSITE" id="PS51462"/>
    </source>
</evidence>
<dbReference type="InterPro" id="IPR000086">
    <property type="entry name" value="NUDIX_hydrolase_dom"/>
</dbReference>
<proteinExistence type="predicted"/>
<sequence>MSPSPTGRVRPAIKALIVRDGALLVTVNSHWTPLFYLLPGGGQQFGESMREACARECREEVGVDVTVGEVAFVRDYIGSRHEFAAQDSHYHQIEIAFWATLAPGAEPVQGPVGDSFQTGIRWLPLDELDDAPLWPQALKGWLAADPADRPVYLGDVN</sequence>